<name>A0A151PJD7_ALLMI</name>
<dbReference type="EMBL" id="AKHW03000005">
    <property type="protein sequence ID" value="KYO49187.1"/>
    <property type="molecule type" value="Genomic_DNA"/>
</dbReference>
<feature type="compositionally biased region" description="Basic and acidic residues" evidence="1">
    <location>
        <begin position="60"/>
        <end position="71"/>
    </location>
</feature>
<gene>
    <name evidence="2" type="ORF">Y1Q_0005000</name>
</gene>
<organism evidence="2 3">
    <name type="scientific">Alligator mississippiensis</name>
    <name type="common">American alligator</name>
    <dbReference type="NCBI Taxonomy" id="8496"/>
    <lineage>
        <taxon>Eukaryota</taxon>
        <taxon>Metazoa</taxon>
        <taxon>Chordata</taxon>
        <taxon>Craniata</taxon>
        <taxon>Vertebrata</taxon>
        <taxon>Euteleostomi</taxon>
        <taxon>Archelosauria</taxon>
        <taxon>Archosauria</taxon>
        <taxon>Crocodylia</taxon>
        <taxon>Alligatoridae</taxon>
        <taxon>Alligatorinae</taxon>
        <taxon>Alligator</taxon>
    </lineage>
</organism>
<feature type="region of interest" description="Disordered" evidence="1">
    <location>
        <begin position="45"/>
        <end position="71"/>
    </location>
</feature>
<dbReference type="Proteomes" id="UP000050525">
    <property type="component" value="Unassembled WGS sequence"/>
</dbReference>
<evidence type="ECO:0000313" key="2">
    <source>
        <dbReference type="EMBL" id="KYO49187.1"/>
    </source>
</evidence>
<sequence>MKGLKDWHQRDPCGGKRVIRYTCLGRQGVDLGRLWGELTEKQPGARQLEQRRASLPKAGSSREQDFLKQEH</sequence>
<protein>
    <submittedName>
        <fullName evidence="2">Uncharacterized protein</fullName>
    </submittedName>
</protein>
<comment type="caution">
    <text evidence="2">The sequence shown here is derived from an EMBL/GenBank/DDBJ whole genome shotgun (WGS) entry which is preliminary data.</text>
</comment>
<accession>A0A151PJD7</accession>
<reference evidence="2 3" key="1">
    <citation type="journal article" date="2012" name="Genome Biol.">
        <title>Sequencing three crocodilian genomes to illuminate the evolution of archosaurs and amniotes.</title>
        <authorList>
            <person name="St John J.A."/>
            <person name="Braun E.L."/>
            <person name="Isberg S.R."/>
            <person name="Miles L.G."/>
            <person name="Chong A.Y."/>
            <person name="Gongora J."/>
            <person name="Dalzell P."/>
            <person name="Moran C."/>
            <person name="Bed'hom B."/>
            <person name="Abzhanov A."/>
            <person name="Burgess S.C."/>
            <person name="Cooksey A.M."/>
            <person name="Castoe T.A."/>
            <person name="Crawford N.G."/>
            <person name="Densmore L.D."/>
            <person name="Drew J.C."/>
            <person name="Edwards S.V."/>
            <person name="Faircloth B.C."/>
            <person name="Fujita M.K."/>
            <person name="Greenwold M.J."/>
            <person name="Hoffmann F.G."/>
            <person name="Howard J.M."/>
            <person name="Iguchi T."/>
            <person name="Janes D.E."/>
            <person name="Khan S.Y."/>
            <person name="Kohno S."/>
            <person name="de Koning A.J."/>
            <person name="Lance S.L."/>
            <person name="McCarthy F.M."/>
            <person name="McCormack J.E."/>
            <person name="Merchant M.E."/>
            <person name="Peterson D.G."/>
            <person name="Pollock D.D."/>
            <person name="Pourmand N."/>
            <person name="Raney B.J."/>
            <person name="Roessler K.A."/>
            <person name="Sanford J.R."/>
            <person name="Sawyer R.H."/>
            <person name="Schmidt C.J."/>
            <person name="Triplett E.W."/>
            <person name="Tuberville T.D."/>
            <person name="Venegas-Anaya M."/>
            <person name="Howard J.T."/>
            <person name="Jarvis E.D."/>
            <person name="Guillette L.J.Jr."/>
            <person name="Glenn T.C."/>
            <person name="Green R.E."/>
            <person name="Ray D.A."/>
        </authorList>
    </citation>
    <scope>NUCLEOTIDE SEQUENCE [LARGE SCALE GENOMIC DNA]</scope>
    <source>
        <strain evidence="2">KSC_2009_1</strain>
    </source>
</reference>
<evidence type="ECO:0000313" key="3">
    <source>
        <dbReference type="Proteomes" id="UP000050525"/>
    </source>
</evidence>
<evidence type="ECO:0000256" key="1">
    <source>
        <dbReference type="SAM" id="MobiDB-lite"/>
    </source>
</evidence>
<dbReference type="AlphaFoldDB" id="A0A151PJD7"/>
<keyword evidence="3" id="KW-1185">Reference proteome</keyword>
<proteinExistence type="predicted"/>